<dbReference type="Proteomes" id="UP001055879">
    <property type="component" value="Linkage Group LG12"/>
</dbReference>
<reference evidence="2" key="1">
    <citation type="journal article" date="2022" name="Mol. Ecol. Resour.">
        <title>The genomes of chicory, endive, great burdock and yacon provide insights into Asteraceae palaeo-polyploidization history and plant inulin production.</title>
        <authorList>
            <person name="Fan W."/>
            <person name="Wang S."/>
            <person name="Wang H."/>
            <person name="Wang A."/>
            <person name="Jiang F."/>
            <person name="Liu H."/>
            <person name="Zhao H."/>
            <person name="Xu D."/>
            <person name="Zhang Y."/>
        </authorList>
    </citation>
    <scope>NUCLEOTIDE SEQUENCE [LARGE SCALE GENOMIC DNA]</scope>
    <source>
        <strain evidence="2">cv. Niubang</strain>
    </source>
</reference>
<sequence>MGAQKHGSKGGGGGGYVGGFLHLFDWNAKSRKKLFSSKSESPEQPKQTKRTDGNMPMTRFNTEIAPPVVSTTNNFPSRSCYELSQVPATRRLRICQGKIPSLLQLNPSLLQLDPSSHI</sequence>
<keyword evidence="2" id="KW-1185">Reference proteome</keyword>
<evidence type="ECO:0000313" key="1">
    <source>
        <dbReference type="EMBL" id="KAI3685660.1"/>
    </source>
</evidence>
<gene>
    <name evidence="1" type="ORF">L6452_34915</name>
</gene>
<evidence type="ECO:0000313" key="2">
    <source>
        <dbReference type="Proteomes" id="UP001055879"/>
    </source>
</evidence>
<name>A0ACB8YNR5_ARCLA</name>
<proteinExistence type="predicted"/>
<comment type="caution">
    <text evidence="1">The sequence shown here is derived from an EMBL/GenBank/DDBJ whole genome shotgun (WGS) entry which is preliminary data.</text>
</comment>
<dbReference type="EMBL" id="CM042058">
    <property type="protein sequence ID" value="KAI3685660.1"/>
    <property type="molecule type" value="Genomic_DNA"/>
</dbReference>
<accession>A0ACB8YNR5</accession>
<protein>
    <submittedName>
        <fullName evidence="1">Uncharacterized protein</fullName>
    </submittedName>
</protein>
<organism evidence="1 2">
    <name type="scientific">Arctium lappa</name>
    <name type="common">Greater burdock</name>
    <name type="synonym">Lappa major</name>
    <dbReference type="NCBI Taxonomy" id="4217"/>
    <lineage>
        <taxon>Eukaryota</taxon>
        <taxon>Viridiplantae</taxon>
        <taxon>Streptophyta</taxon>
        <taxon>Embryophyta</taxon>
        <taxon>Tracheophyta</taxon>
        <taxon>Spermatophyta</taxon>
        <taxon>Magnoliopsida</taxon>
        <taxon>eudicotyledons</taxon>
        <taxon>Gunneridae</taxon>
        <taxon>Pentapetalae</taxon>
        <taxon>asterids</taxon>
        <taxon>campanulids</taxon>
        <taxon>Asterales</taxon>
        <taxon>Asteraceae</taxon>
        <taxon>Carduoideae</taxon>
        <taxon>Cardueae</taxon>
        <taxon>Arctiinae</taxon>
        <taxon>Arctium</taxon>
    </lineage>
</organism>
<reference evidence="1 2" key="2">
    <citation type="journal article" date="2022" name="Mol. Ecol. Resour.">
        <title>The genomes of chicory, endive, great burdock and yacon provide insights into Asteraceae paleo-polyploidization history and plant inulin production.</title>
        <authorList>
            <person name="Fan W."/>
            <person name="Wang S."/>
            <person name="Wang H."/>
            <person name="Wang A."/>
            <person name="Jiang F."/>
            <person name="Liu H."/>
            <person name="Zhao H."/>
            <person name="Xu D."/>
            <person name="Zhang Y."/>
        </authorList>
    </citation>
    <scope>NUCLEOTIDE SEQUENCE [LARGE SCALE GENOMIC DNA]</scope>
    <source>
        <strain evidence="2">cv. Niubang</strain>
    </source>
</reference>